<name>A0A078R6Y7_PHOVU</name>
<dbReference type="RefSeq" id="WP_032945847.1">
    <property type="nucleotide sequence ID" value="NZ_JNHI01000019.1"/>
</dbReference>
<protein>
    <submittedName>
        <fullName evidence="1">Uncharacterized protein</fullName>
    </submittedName>
</protein>
<sequence>MRLNYNDMLLLAIWEYNRRQDEDLTLELFQETFGQVLGAHFHDKWVHYYNKNLLMMAAYFRGEEENGQKFCDMITRQVERYTQNRRRTG</sequence>
<reference evidence="1 2" key="1">
    <citation type="submission" date="2014-04" db="EMBL/GenBank/DDBJ databases">
        <authorList>
            <person name="Sears C."/>
            <person name="Carroll K."/>
            <person name="Sack B.R."/>
            <person name="Qadri F."/>
            <person name="Myers L.L."/>
            <person name="Chung G.-T."/>
            <person name="Escheverria P."/>
            <person name="Fraser C.M."/>
            <person name="Sadzewicz L."/>
            <person name="Shefchek K.A."/>
            <person name="Tallon L."/>
            <person name="Das S.P."/>
            <person name="Daugherty S."/>
            <person name="Mongodin E.F."/>
        </authorList>
    </citation>
    <scope>NUCLEOTIDE SEQUENCE [LARGE SCALE GENOMIC DNA]</scope>
    <source>
        <strain evidence="2">3775 SL(B) 10 (iv)</strain>
    </source>
</reference>
<organism evidence="1 2">
    <name type="scientific">Phocaeicola vulgatus str. 3775 SL</name>
    <name type="common">B</name>
    <name type="synonym">iv</name>
    <dbReference type="NCBI Taxonomy" id="1339350"/>
    <lineage>
        <taxon>Bacteria</taxon>
        <taxon>Pseudomonadati</taxon>
        <taxon>Bacteroidota</taxon>
        <taxon>Bacteroidia</taxon>
        <taxon>Bacteroidales</taxon>
        <taxon>Bacteroidaceae</taxon>
        <taxon>Phocaeicola</taxon>
    </lineage>
</organism>
<evidence type="ECO:0000313" key="2">
    <source>
        <dbReference type="Proteomes" id="UP000028134"/>
    </source>
</evidence>
<dbReference type="Proteomes" id="UP000028134">
    <property type="component" value="Unassembled WGS sequence"/>
</dbReference>
<comment type="caution">
    <text evidence="1">The sequence shown here is derived from an EMBL/GenBank/DDBJ whole genome shotgun (WGS) entry which is preliminary data.</text>
</comment>
<proteinExistence type="predicted"/>
<dbReference type="AlphaFoldDB" id="A0A078R6Y7"/>
<dbReference type="PATRIC" id="fig|1339350.3.peg.2727"/>
<accession>A0A078R6Y7</accession>
<dbReference type="EMBL" id="JNHI01000019">
    <property type="protein sequence ID" value="KDS29702.1"/>
    <property type="molecule type" value="Genomic_DNA"/>
</dbReference>
<evidence type="ECO:0000313" key="1">
    <source>
        <dbReference type="EMBL" id="KDS29702.1"/>
    </source>
</evidence>
<gene>
    <name evidence="1" type="ORF">M097_2847</name>
</gene>